<protein>
    <recommendedName>
        <fullName evidence="3">Secreted protein</fullName>
    </recommendedName>
</protein>
<reference evidence="1 2" key="1">
    <citation type="journal article" date="2019" name="Int. J. Syst. Evol. Microbiol.">
        <title>The Global Catalogue of Microorganisms (GCM) 10K type strain sequencing project: providing services to taxonomists for standard genome sequencing and annotation.</title>
        <authorList>
            <consortium name="The Broad Institute Genomics Platform"/>
            <consortium name="The Broad Institute Genome Sequencing Center for Infectious Disease"/>
            <person name="Wu L."/>
            <person name="Ma J."/>
        </authorList>
    </citation>
    <scope>NUCLEOTIDE SEQUENCE [LARGE SCALE GENOMIC DNA]</scope>
    <source>
        <strain evidence="1 2">JCM 6833</strain>
    </source>
</reference>
<sequence length="85" mass="9583">MFIVIAVGALTGLLVALIMMAAFSRASRRDALYAPASGARARWARRVAGMYIRDDYTERRDEYTGYNARLIERPNRTGEDELVGR</sequence>
<evidence type="ECO:0000313" key="1">
    <source>
        <dbReference type="EMBL" id="GAA2585312.1"/>
    </source>
</evidence>
<evidence type="ECO:0008006" key="3">
    <source>
        <dbReference type="Google" id="ProtNLM"/>
    </source>
</evidence>
<proteinExistence type="predicted"/>
<keyword evidence="2" id="KW-1185">Reference proteome</keyword>
<evidence type="ECO:0000313" key="2">
    <source>
        <dbReference type="Proteomes" id="UP001501509"/>
    </source>
</evidence>
<organism evidence="1 2">
    <name type="scientific">Actinomadura fulvescens</name>
    <dbReference type="NCBI Taxonomy" id="46160"/>
    <lineage>
        <taxon>Bacteria</taxon>
        <taxon>Bacillati</taxon>
        <taxon>Actinomycetota</taxon>
        <taxon>Actinomycetes</taxon>
        <taxon>Streptosporangiales</taxon>
        <taxon>Thermomonosporaceae</taxon>
        <taxon>Actinomadura</taxon>
    </lineage>
</organism>
<name>A0ABN3PLP7_9ACTN</name>
<accession>A0ABN3PLP7</accession>
<comment type="caution">
    <text evidence="1">The sequence shown here is derived from an EMBL/GenBank/DDBJ whole genome shotgun (WGS) entry which is preliminary data.</text>
</comment>
<dbReference type="Proteomes" id="UP001501509">
    <property type="component" value="Unassembled WGS sequence"/>
</dbReference>
<gene>
    <name evidence="1" type="ORF">GCM10010411_17560</name>
</gene>
<dbReference type="RefSeq" id="WP_344539456.1">
    <property type="nucleotide sequence ID" value="NZ_BAAATD010000002.1"/>
</dbReference>
<dbReference type="EMBL" id="BAAATD010000002">
    <property type="protein sequence ID" value="GAA2585312.1"/>
    <property type="molecule type" value="Genomic_DNA"/>
</dbReference>